<evidence type="ECO:0000313" key="1">
    <source>
        <dbReference type="EMBL" id="NIJ24818.1"/>
    </source>
</evidence>
<dbReference type="Gene3D" id="3.30.1330.70">
    <property type="entry name" value="Holliday junction resolvase RusA"/>
    <property type="match status" value="1"/>
</dbReference>
<dbReference type="InterPro" id="IPR036614">
    <property type="entry name" value="RusA-like_sf"/>
</dbReference>
<gene>
    <name evidence="1" type="ORF">FHT01_002360</name>
</gene>
<dbReference type="RefSeq" id="WP_140047229.1">
    <property type="nucleotide sequence ID" value="NZ_BAAAEV010000001.1"/>
</dbReference>
<dbReference type="Proteomes" id="UP000788153">
    <property type="component" value="Unassembled WGS sequence"/>
</dbReference>
<organism evidence="1 2">
    <name type="scientific">Sphingomonas japonica</name>
    <dbReference type="NCBI Taxonomy" id="511662"/>
    <lineage>
        <taxon>Bacteria</taxon>
        <taxon>Pseudomonadati</taxon>
        <taxon>Pseudomonadota</taxon>
        <taxon>Alphaproteobacteria</taxon>
        <taxon>Sphingomonadales</taxon>
        <taxon>Sphingomonadaceae</taxon>
        <taxon>Sphingomonas</taxon>
    </lineage>
</organism>
<dbReference type="EC" id="3.1.22.4" evidence="1"/>
<dbReference type="GO" id="GO:0016787">
    <property type="term" value="F:hydrolase activity"/>
    <property type="evidence" value="ECO:0007669"/>
    <property type="project" value="UniProtKB-KW"/>
</dbReference>
<keyword evidence="2" id="KW-1185">Reference proteome</keyword>
<sequence length="117" mass="12797">MIELGWPAKPLWPNFRSRSHWPKTQALKVARAEAYYATKAARLGLIAGDGIIPVQATFNPPDRRTRDYDNCSSTLKPFFDGIADALGVNDSSFRPQPIIVGDVVKGGRLTVTIGEVA</sequence>
<reference evidence="1 2" key="1">
    <citation type="submission" date="2020-03" db="EMBL/GenBank/DDBJ databases">
        <title>Genomic Encyclopedia of Type Strains, Phase IV (KMG-IV): sequencing the most valuable type-strain genomes for metagenomic binning, comparative biology and taxonomic classification.</title>
        <authorList>
            <person name="Goeker M."/>
        </authorList>
    </citation>
    <scope>NUCLEOTIDE SEQUENCE [LARGE SCALE GENOMIC DNA]</scope>
    <source>
        <strain evidence="1 2">DSM 22753</strain>
    </source>
</reference>
<accession>A0ABX0U2L6</accession>
<comment type="caution">
    <text evidence="1">The sequence shown here is derived from an EMBL/GenBank/DDBJ whole genome shotgun (WGS) entry which is preliminary data.</text>
</comment>
<dbReference type="EMBL" id="JAASQP010000001">
    <property type="protein sequence ID" value="NIJ24818.1"/>
    <property type="molecule type" value="Genomic_DNA"/>
</dbReference>
<proteinExistence type="predicted"/>
<evidence type="ECO:0000313" key="2">
    <source>
        <dbReference type="Proteomes" id="UP000788153"/>
    </source>
</evidence>
<protein>
    <submittedName>
        <fullName evidence="1">Crossover junction endodeoxyribonuclease RusA</fullName>
        <ecNumber evidence="1">3.1.22.4</ecNumber>
    </submittedName>
</protein>
<dbReference type="SUPFAM" id="SSF103084">
    <property type="entry name" value="Holliday junction resolvase RusA"/>
    <property type="match status" value="1"/>
</dbReference>
<keyword evidence="1" id="KW-0378">Hydrolase</keyword>
<name>A0ABX0U2L6_9SPHN</name>